<evidence type="ECO:0000256" key="13">
    <source>
        <dbReference type="PROSITE-ProRule" id="PRU00076"/>
    </source>
</evidence>
<feature type="repeat" description="LDL-receptor class B" evidence="15">
    <location>
        <begin position="446"/>
        <end position="488"/>
    </location>
</feature>
<evidence type="ECO:0000256" key="5">
    <source>
        <dbReference type="ARBA" id="ARBA00022692"/>
    </source>
</evidence>
<dbReference type="CDD" id="cd00054">
    <property type="entry name" value="EGF_CA"/>
    <property type="match status" value="2"/>
</dbReference>
<dbReference type="Pfam" id="PF14670">
    <property type="entry name" value="FXa_inhibition"/>
    <property type="match status" value="2"/>
</dbReference>
<dbReference type="SMART" id="SM00192">
    <property type="entry name" value="LDLa"/>
    <property type="match status" value="12"/>
</dbReference>
<feature type="disulfide bond" evidence="14">
    <location>
        <begin position="989"/>
        <end position="1004"/>
    </location>
</feature>
<evidence type="ECO:0000256" key="6">
    <source>
        <dbReference type="ARBA" id="ARBA00022729"/>
    </source>
</evidence>
<evidence type="ECO:0000256" key="14">
    <source>
        <dbReference type="PROSITE-ProRule" id="PRU00124"/>
    </source>
</evidence>
<feature type="disulfide bond" evidence="14">
    <location>
        <begin position="1183"/>
        <end position="1195"/>
    </location>
</feature>
<feature type="disulfide bond" evidence="14">
    <location>
        <begin position="950"/>
        <end position="965"/>
    </location>
</feature>
<dbReference type="InterPro" id="IPR001881">
    <property type="entry name" value="EGF-like_Ca-bd_dom"/>
</dbReference>
<feature type="chain" id="PRO_5007285312" evidence="17">
    <location>
        <begin position="23"/>
        <end position="1799"/>
    </location>
</feature>
<keyword evidence="8 16" id="KW-1133">Transmembrane helix</keyword>
<feature type="disulfide bond" evidence="14">
    <location>
        <begin position="161"/>
        <end position="179"/>
    </location>
</feature>
<feature type="disulfide bond" evidence="14">
    <location>
        <begin position="1093"/>
        <end position="1105"/>
    </location>
</feature>
<evidence type="ECO:0000256" key="15">
    <source>
        <dbReference type="PROSITE-ProRule" id="PRU00461"/>
    </source>
</evidence>
<feature type="repeat" description="LDL-receptor class B" evidence="15">
    <location>
        <begin position="402"/>
        <end position="445"/>
    </location>
</feature>
<feature type="disulfide bond" evidence="14">
    <location>
        <begin position="31"/>
        <end position="49"/>
    </location>
</feature>
<reference evidence="19" key="1">
    <citation type="journal article" date="2016" name="Ticks Tick Borne Dis.">
        <title>De novo assembly and annotation of the salivary gland transcriptome of Rhipicephalus appendiculatus male and female ticks during blood feeding.</title>
        <authorList>
            <person name="de Castro M.H."/>
            <person name="de Klerk D."/>
            <person name="Pienaar R."/>
            <person name="Latif A.A."/>
            <person name="Rees D.J."/>
            <person name="Mans B.J."/>
        </authorList>
    </citation>
    <scope>NUCLEOTIDE SEQUENCE</scope>
    <source>
        <tissue evidence="19">Salivary glands</tissue>
    </source>
</reference>
<dbReference type="PROSITE" id="PS01187">
    <property type="entry name" value="EGF_CA"/>
    <property type="match status" value="2"/>
</dbReference>
<dbReference type="Pfam" id="PF00057">
    <property type="entry name" value="Ldl_recept_a"/>
    <property type="match status" value="12"/>
</dbReference>
<evidence type="ECO:0000259" key="18">
    <source>
        <dbReference type="PROSITE" id="PS50026"/>
    </source>
</evidence>
<dbReference type="SMART" id="SM00135">
    <property type="entry name" value="LY"/>
    <property type="match status" value="14"/>
</dbReference>
<dbReference type="PROSITE" id="PS50068">
    <property type="entry name" value="LDLRA_2"/>
    <property type="match status" value="12"/>
</dbReference>
<dbReference type="InterPro" id="IPR023415">
    <property type="entry name" value="LDLR_class-A_CS"/>
</dbReference>
<keyword evidence="5 16" id="KW-0812">Transmembrane</keyword>
<feature type="disulfide bond" evidence="13">
    <location>
        <begin position="1622"/>
        <end position="1632"/>
    </location>
</feature>
<feature type="disulfide bond" evidence="14">
    <location>
        <begin position="977"/>
        <end position="995"/>
    </location>
</feature>
<evidence type="ECO:0000256" key="16">
    <source>
        <dbReference type="SAM" id="Phobius"/>
    </source>
</evidence>
<dbReference type="Pfam" id="PF00058">
    <property type="entry name" value="Ldl_recept_b"/>
    <property type="match status" value="2"/>
</dbReference>
<feature type="repeat" description="LDL-receptor class B" evidence="15">
    <location>
        <begin position="314"/>
        <end position="358"/>
    </location>
</feature>
<feature type="disulfide bond" evidence="14">
    <location>
        <begin position="85"/>
        <end position="100"/>
    </location>
</feature>
<keyword evidence="3 13" id="KW-0245">EGF-like domain</keyword>
<dbReference type="InterPro" id="IPR000742">
    <property type="entry name" value="EGF"/>
</dbReference>
<dbReference type="EMBL" id="GEDV01010025">
    <property type="protein sequence ID" value="JAP78532.1"/>
    <property type="molecule type" value="Transcribed_RNA"/>
</dbReference>
<feature type="transmembrane region" description="Helical" evidence="16">
    <location>
        <begin position="1671"/>
        <end position="1692"/>
    </location>
</feature>
<dbReference type="InterPro" id="IPR036055">
    <property type="entry name" value="LDL_receptor-like_sf"/>
</dbReference>
<proteinExistence type="predicted"/>
<evidence type="ECO:0000256" key="10">
    <source>
        <dbReference type="ARBA" id="ARBA00023157"/>
    </source>
</evidence>
<comment type="subcellular location">
    <subcellularLocation>
        <location evidence="1">Cell membrane</location>
        <topology evidence="1">Single-pass type I membrane protein</topology>
    </subcellularLocation>
</comment>
<feature type="disulfide bond" evidence="14">
    <location>
        <begin position="970"/>
        <end position="982"/>
    </location>
</feature>
<evidence type="ECO:0000313" key="19">
    <source>
        <dbReference type="EMBL" id="JAP78532.1"/>
    </source>
</evidence>
<dbReference type="SMART" id="SM00179">
    <property type="entry name" value="EGF_CA"/>
    <property type="match status" value="7"/>
</dbReference>
<feature type="disulfide bond" evidence="13">
    <location>
        <begin position="1263"/>
        <end position="1273"/>
    </location>
</feature>
<protein>
    <submittedName>
        <fullName evidence="19">Low density lipoprotein-related protein 2</fullName>
    </submittedName>
</protein>
<dbReference type="PROSITE" id="PS50026">
    <property type="entry name" value="EGF_3"/>
    <property type="match status" value="3"/>
</dbReference>
<evidence type="ECO:0000256" key="4">
    <source>
        <dbReference type="ARBA" id="ARBA00022583"/>
    </source>
</evidence>
<feature type="disulfide bond" evidence="13">
    <location>
        <begin position="1643"/>
        <end position="1652"/>
    </location>
</feature>
<keyword evidence="9 16" id="KW-0472">Membrane</keyword>
<dbReference type="GO" id="GO:0005041">
    <property type="term" value="F:low-density lipoprotein particle receptor activity"/>
    <property type="evidence" value="ECO:0007669"/>
    <property type="project" value="TreeGrafter"/>
</dbReference>
<dbReference type="InterPro" id="IPR000033">
    <property type="entry name" value="LDLR_classB_rpt"/>
</dbReference>
<dbReference type="SMART" id="SM00181">
    <property type="entry name" value="EGF"/>
    <property type="match status" value="8"/>
</dbReference>
<feature type="disulfide bond" evidence="14">
    <location>
        <begin position="1068"/>
        <end position="1083"/>
    </location>
</feature>
<feature type="signal peptide" evidence="17">
    <location>
        <begin position="1"/>
        <end position="22"/>
    </location>
</feature>
<feature type="disulfide bond" evidence="14">
    <location>
        <begin position="1112"/>
        <end position="1127"/>
    </location>
</feature>
<feature type="domain" description="EGF-like" evidence="18">
    <location>
        <begin position="1259"/>
        <end position="1298"/>
    </location>
</feature>
<accession>A0A131YJ60</accession>
<feature type="disulfide bond" evidence="14">
    <location>
        <begin position="1100"/>
        <end position="1118"/>
    </location>
</feature>
<evidence type="ECO:0000256" key="17">
    <source>
        <dbReference type="SAM" id="SignalP"/>
    </source>
</evidence>
<dbReference type="InterPro" id="IPR011042">
    <property type="entry name" value="6-blade_b-propeller_TolB-like"/>
</dbReference>
<feature type="disulfide bond" evidence="14">
    <location>
        <begin position="1056"/>
        <end position="1074"/>
    </location>
</feature>
<feature type="disulfide bond" evidence="14">
    <location>
        <begin position="43"/>
        <end position="58"/>
    </location>
</feature>
<keyword evidence="6 17" id="KW-0732">Signal</keyword>
<evidence type="ECO:0000256" key="8">
    <source>
        <dbReference type="ARBA" id="ARBA00022989"/>
    </source>
</evidence>
<feature type="disulfide bond" evidence="14">
    <location>
        <begin position="1016"/>
        <end position="1034"/>
    </location>
</feature>
<evidence type="ECO:0000256" key="7">
    <source>
        <dbReference type="ARBA" id="ARBA00022737"/>
    </source>
</evidence>
<sequence length="1799" mass="198387">MKSTACAVLAVVALYLVGDVSSECPQAWFDCGNGRCVAMFWRCDGQNDCGNHKDETGCSATQSRCPADKFACHDSSYCVPQIWVCDGEADCHDSSDEQDCHSSNCTGYRCHNNECIPAPWRCDHTEDCIDASDELDCGGAKNSSTTTVAPRCDVDQGRFPCLDGQCLLPSKVCDGRKDCSDGADEGSFCKVNECSQKKCSQGCFVATNGSTCYCNAGFRLMADHVSCADIDECVEDPHVCSHGCINSPGSYSCHCLEGYQLADKSFCKARDPEPLLVFSTTKEIRGLWLRSNRYFEIHPAEAQAVGVEFDSDQHRVFWTDVSTRKSSIHSCRLDGSDFKTLFSAEKTLLEDLSLDWVTNNLYITDSLVKRILVCATDGVSCSALITDSVDAPRAIIVNPPQKVIYWTDWGSRPAIMHASMDGTNIQQLVSTDLGWPNGLTLDHTTNRLYWCDAKLSRLEYLELATLKRDVVMNEDVFHPFALAVFEDTVYWSDWASYSLDSSNKRTGKQHHRVLRENGHHIMGVHVYHPVLRQRGIQNPCWDNPCDHICVLSGDSYMCLCRLGYKLAANKHSCAVTKDFSFVIVAEEDLLYKIDLNRVGAPVPVTLPVSNLGMISALAFDWSNQTLHYSDNRHSILSAINVNSFEQWTVHNHIGSVFGIDFDVTHQLLYWVDADKYTLEACHANGSGHAIIRDDLRRPVGVALYPFAGILFVLSAGEKPTITSYTMDGQNPRVLPLSTLLLPVSISVDLVARTLVWADAVRGTIESLDLQKVFTGTPVIVQQVKAHISSVCAAHNEIHWTSRDEASLEYIDRSIEPSVHRHVSLRSTRNGTFSRRVIVAAQAPPFAPGPCGQNNGGCSHTCLPVRTTDRSCFCPPGMALNADNTTCRVENGTCRPHELPCAGSCIAATDWCDGHQDCSDNADEVSCGSATCPSTDLTCSNGRCIEKSWQCDGYNDCGDSSDERNCTLPTCASHQYTCGSGVCVPLYWRCDGSEDCPDGDDELNCRGVRCPSGHNSCANGQCIPQDWTCDGHADCTDSSDEKNCTEQPSCFEDDFHCANGQCVDKRLRCDHDEDCEDSSDEVGCDYAKANRTKCSTGMVDCGDGQCIYTHDMCDGYVDCHNSRDERNCSAPICHSAEFFCTGTKRCILQNWLCDGDDDCGDGMDETLPRCHPTTKVSVTTAPACGSNEFKCGSRECIAWSRVCDGRTDCADFSDEGSHCVTYCGTTNGGCAHLCRESPAGPLCSCHPGYRLNTDKKSCDDIDECATPGHCSHFCQNSKGSYKCTCADGYALGADRRYCKVQYGEPFLLYMLPNQIRSFSMHGHAQHLLAEDSLSDMHGMDYRVTDKSIFWTEMDEGVINVMTLGNGKQFTLLEDIHKPYHIAVDWVAGNIYFTDGWVHIQACEPTFKHCTDVVDTTYSHLNTFALSANDGLMFWAVWHEVVQKEHGLIERSNMDGTARVVLLTDKILWPCSITVDAVHKRIYWSDANKNVIESATYDGKDRKLVRGAGLSSPFSIALFEDWLYWSDWGSDSLMACNRYTGTHVGLVHHGTAKATVLKVLHAVHQPSGVNRCARNQCAHICLLNPSAYTCACSHGYSLAEDAHKCVESDERYHLNSSDILGQFCNPVCLNGGRCISGNESYFCKCANGFKGPSCADAVVVSMLHQQSNSSSTALASILISVLCVALLVLGYVLYRRNRDKLAALDFSVSFKKPTFRKRQGLLEDEHPIAADEDYHAMNTAPGFINPAFDTRKTQLLSEDGEFKRWASNDSLQSSSSKEQSSCVLAGDTAAKQDQVFFFRKH</sequence>
<dbReference type="SUPFAM" id="SSF57196">
    <property type="entry name" value="EGF/Laminin"/>
    <property type="match status" value="7"/>
</dbReference>
<feature type="disulfide bond" evidence="14">
    <location>
        <begin position="911"/>
        <end position="926"/>
    </location>
</feature>
<feature type="disulfide bond" evidence="14">
    <location>
        <begin position="931"/>
        <end position="943"/>
    </location>
</feature>
<dbReference type="InterPro" id="IPR018097">
    <property type="entry name" value="EGF_Ca-bd_CS"/>
</dbReference>
<evidence type="ECO:0000256" key="3">
    <source>
        <dbReference type="ARBA" id="ARBA00022536"/>
    </source>
</evidence>
<dbReference type="InterPro" id="IPR051221">
    <property type="entry name" value="LDLR-related"/>
</dbReference>
<feature type="disulfide bond" evidence="14">
    <location>
        <begin position="938"/>
        <end position="956"/>
    </location>
</feature>
<dbReference type="PROSITE" id="PS00022">
    <property type="entry name" value="EGF_1"/>
    <property type="match status" value="1"/>
</dbReference>
<dbReference type="Pfam" id="PF00008">
    <property type="entry name" value="EGF"/>
    <property type="match status" value="1"/>
</dbReference>
<feature type="repeat" description="LDL-receptor class B" evidence="15">
    <location>
        <begin position="666"/>
        <end position="707"/>
    </location>
</feature>
<dbReference type="PANTHER" id="PTHR22722">
    <property type="entry name" value="LOW-DENSITY LIPOPROTEIN RECEPTOR-RELATED PROTEIN 2-RELATED"/>
    <property type="match status" value="1"/>
</dbReference>
<dbReference type="Gene3D" id="4.10.400.10">
    <property type="entry name" value="Low-density Lipoprotein Receptor"/>
    <property type="match status" value="12"/>
</dbReference>
<dbReference type="FunFam" id="2.120.10.30:FF:000241">
    <property type="entry name" value="Low-density lipoprotein receptor-related protein 6"/>
    <property type="match status" value="2"/>
</dbReference>
<keyword evidence="19" id="KW-0449">Lipoprotein</keyword>
<dbReference type="GO" id="GO:0043235">
    <property type="term" value="C:receptor complex"/>
    <property type="evidence" value="ECO:0007669"/>
    <property type="project" value="TreeGrafter"/>
</dbReference>
<evidence type="ECO:0000256" key="9">
    <source>
        <dbReference type="ARBA" id="ARBA00023136"/>
    </source>
</evidence>
<keyword evidence="11" id="KW-0675">Receptor</keyword>
<dbReference type="SUPFAM" id="SSF63825">
    <property type="entry name" value="YWTD domain"/>
    <property type="match status" value="3"/>
</dbReference>
<keyword evidence="4" id="KW-0254">Endocytosis</keyword>
<dbReference type="PROSITE" id="PS01209">
    <property type="entry name" value="LDLRA_1"/>
    <property type="match status" value="7"/>
</dbReference>
<dbReference type="InterPro" id="IPR002172">
    <property type="entry name" value="LDrepeatLR_classA_rpt"/>
</dbReference>
<dbReference type="GO" id="GO:0005886">
    <property type="term" value="C:plasma membrane"/>
    <property type="evidence" value="ECO:0007669"/>
    <property type="project" value="UniProtKB-SubCell"/>
</dbReference>
<feature type="repeat" description="LDL-receptor class B" evidence="15">
    <location>
        <begin position="1478"/>
        <end position="1520"/>
    </location>
</feature>
<dbReference type="PROSITE" id="PS00010">
    <property type="entry name" value="ASX_HYDROXYL"/>
    <property type="match status" value="2"/>
</dbReference>
<dbReference type="GO" id="GO:0005509">
    <property type="term" value="F:calcium ion binding"/>
    <property type="evidence" value="ECO:0007669"/>
    <property type="project" value="InterPro"/>
</dbReference>
<name>A0A131YJ60_RHIAP</name>
<dbReference type="FunFam" id="4.10.400.10:FF:000034">
    <property type="entry name" value="Low-density lipoprotein receptor-related protein 2"/>
    <property type="match status" value="3"/>
</dbReference>
<dbReference type="Gene3D" id="2.120.10.30">
    <property type="entry name" value="TolB, C-terminal domain"/>
    <property type="match status" value="3"/>
</dbReference>
<evidence type="ECO:0000256" key="11">
    <source>
        <dbReference type="ARBA" id="ARBA00023170"/>
    </source>
</evidence>
<evidence type="ECO:0000256" key="2">
    <source>
        <dbReference type="ARBA" id="ARBA00022475"/>
    </source>
</evidence>
<feature type="disulfide bond" evidence="14">
    <location>
        <begin position="1028"/>
        <end position="1043"/>
    </location>
</feature>
<dbReference type="GO" id="GO:0006897">
    <property type="term" value="P:endocytosis"/>
    <property type="evidence" value="ECO:0007669"/>
    <property type="project" value="UniProtKB-KW"/>
</dbReference>
<dbReference type="InterPro" id="IPR049883">
    <property type="entry name" value="NOTCH1_EGF-like"/>
</dbReference>
<dbReference type="PANTHER" id="PTHR22722:SF14">
    <property type="entry name" value="MEGALIN, ISOFORM A"/>
    <property type="match status" value="1"/>
</dbReference>
<feature type="disulfide bond" evidence="14">
    <location>
        <begin position="1049"/>
        <end position="1061"/>
    </location>
</feature>
<dbReference type="FunFam" id="2.10.25.10:FF:000009">
    <property type="entry name" value="Low-density lipoprotein receptor isoform 1"/>
    <property type="match status" value="2"/>
</dbReference>
<evidence type="ECO:0000256" key="12">
    <source>
        <dbReference type="ARBA" id="ARBA00023180"/>
    </source>
</evidence>
<dbReference type="PROSITE" id="PS01186">
    <property type="entry name" value="EGF_2"/>
    <property type="match status" value="5"/>
</dbReference>
<feature type="domain" description="EGF-like" evidence="18">
    <location>
        <begin position="229"/>
        <end position="268"/>
    </location>
</feature>
<feature type="domain" description="EGF-like" evidence="18">
    <location>
        <begin position="1618"/>
        <end position="1653"/>
    </location>
</feature>
<feature type="disulfide bond" evidence="14">
    <location>
        <begin position="1190"/>
        <end position="1208"/>
    </location>
</feature>
<feature type="disulfide bond" evidence="14">
    <location>
        <begin position="110"/>
        <end position="128"/>
    </location>
</feature>
<comment type="caution">
    <text evidence="13">Lacks conserved residue(s) required for the propagation of feature annotation.</text>
</comment>
<keyword evidence="7" id="KW-0677">Repeat</keyword>
<evidence type="ECO:0000256" key="1">
    <source>
        <dbReference type="ARBA" id="ARBA00004251"/>
    </source>
</evidence>
<feature type="disulfide bond" evidence="14">
    <location>
        <begin position="24"/>
        <end position="36"/>
    </location>
</feature>
<dbReference type="Gene3D" id="2.10.25.10">
    <property type="entry name" value="Laminin"/>
    <property type="match status" value="5"/>
</dbReference>
<keyword evidence="10 13" id="KW-1015">Disulfide bond</keyword>
<organism evidence="19">
    <name type="scientific">Rhipicephalus appendiculatus</name>
    <name type="common">Brown ear tick</name>
    <dbReference type="NCBI Taxonomy" id="34631"/>
    <lineage>
        <taxon>Eukaryota</taxon>
        <taxon>Metazoa</taxon>
        <taxon>Ecdysozoa</taxon>
        <taxon>Arthropoda</taxon>
        <taxon>Chelicerata</taxon>
        <taxon>Arachnida</taxon>
        <taxon>Acari</taxon>
        <taxon>Parasitiformes</taxon>
        <taxon>Ixodida</taxon>
        <taxon>Ixodoidea</taxon>
        <taxon>Ixodidae</taxon>
        <taxon>Rhipicephalinae</taxon>
        <taxon>Rhipicephalus</taxon>
        <taxon>Rhipicephalus</taxon>
    </lineage>
</organism>
<feature type="disulfide bond" evidence="14">
    <location>
        <begin position="1009"/>
        <end position="1021"/>
    </location>
</feature>
<keyword evidence="12" id="KW-0325">Glycoprotein</keyword>
<dbReference type="PROSITE" id="PS51120">
    <property type="entry name" value="LDLRB"/>
    <property type="match status" value="5"/>
</dbReference>
<dbReference type="SUPFAM" id="SSF57424">
    <property type="entry name" value="LDL receptor-like module"/>
    <property type="match status" value="11"/>
</dbReference>
<dbReference type="Pfam" id="PF07645">
    <property type="entry name" value="EGF_CA"/>
    <property type="match status" value="2"/>
</dbReference>
<dbReference type="CDD" id="cd00112">
    <property type="entry name" value="LDLa"/>
    <property type="match status" value="11"/>
</dbReference>
<dbReference type="InterPro" id="IPR000152">
    <property type="entry name" value="EGF-type_Asp/Asn_hydroxyl_site"/>
</dbReference>
<dbReference type="PRINTS" id="PR00261">
    <property type="entry name" value="LDLRECEPTOR"/>
</dbReference>
<feature type="disulfide bond" evidence="14">
    <location>
        <begin position="122"/>
        <end position="137"/>
    </location>
</feature>
<keyword evidence="2" id="KW-1003">Cell membrane</keyword>